<dbReference type="SUPFAM" id="SSF55298">
    <property type="entry name" value="YjgF-like"/>
    <property type="match status" value="1"/>
</dbReference>
<evidence type="ECO:0000313" key="3">
    <source>
        <dbReference type="Proteomes" id="UP001482513"/>
    </source>
</evidence>
<accession>A0ABV0JY38</accession>
<dbReference type="CDD" id="cd06154">
    <property type="entry name" value="YjgF_YER057c_UK114_like_6"/>
    <property type="match status" value="1"/>
</dbReference>
<dbReference type="Pfam" id="PF01042">
    <property type="entry name" value="Ribonuc_L-PSP"/>
    <property type="match status" value="1"/>
</dbReference>
<sequence>MARQRAFSGTPWEEQVGYCRALRVGQQIFVSGTAPSDGQGGTFAPGDAYAQTKRCFEIIQQALVELDADLSDVVRTRIYITDMSRWAEVAQAHHELFADHPPVNTTVEIPALMQPDMLVEIEVDALCEAALPQPPPVSRTQSMILGRPIQRSGLPPTRGSDLDEGCLD</sequence>
<evidence type="ECO:0000313" key="2">
    <source>
        <dbReference type="EMBL" id="MEP0945430.1"/>
    </source>
</evidence>
<keyword evidence="3" id="KW-1185">Reference proteome</keyword>
<dbReference type="EMBL" id="JAMPKX010000001">
    <property type="protein sequence ID" value="MEP0945430.1"/>
    <property type="molecule type" value="Genomic_DNA"/>
</dbReference>
<proteinExistence type="predicted"/>
<reference evidence="2 3" key="1">
    <citation type="submission" date="2022-04" db="EMBL/GenBank/DDBJ databases">
        <title>Positive selection, recombination, and allopatry shape intraspecific diversity of widespread and dominant cyanobacteria.</title>
        <authorList>
            <person name="Wei J."/>
            <person name="Shu W."/>
            <person name="Hu C."/>
        </authorList>
    </citation>
    <scope>NUCLEOTIDE SEQUENCE [LARGE SCALE GENOMIC DNA]</scope>
    <source>
        <strain evidence="2 3">DQ-A4</strain>
    </source>
</reference>
<comment type="caution">
    <text evidence="2">The sequence shown here is derived from an EMBL/GenBank/DDBJ whole genome shotgun (WGS) entry which is preliminary data.</text>
</comment>
<dbReference type="Proteomes" id="UP001482513">
    <property type="component" value="Unassembled WGS sequence"/>
</dbReference>
<gene>
    <name evidence="2" type="ORF">NC992_00960</name>
</gene>
<dbReference type="RefSeq" id="WP_190698165.1">
    <property type="nucleotide sequence ID" value="NZ_JAMPKX010000001.1"/>
</dbReference>
<dbReference type="InterPro" id="IPR035959">
    <property type="entry name" value="RutC-like_sf"/>
</dbReference>
<dbReference type="InterPro" id="IPR006175">
    <property type="entry name" value="YjgF/YER057c/UK114"/>
</dbReference>
<name>A0ABV0JY38_9CYAN</name>
<organism evidence="2 3">
    <name type="scientific">Leptolyngbya subtilissima DQ-A4</name>
    <dbReference type="NCBI Taxonomy" id="2933933"/>
    <lineage>
        <taxon>Bacteria</taxon>
        <taxon>Bacillati</taxon>
        <taxon>Cyanobacteriota</taxon>
        <taxon>Cyanophyceae</taxon>
        <taxon>Leptolyngbyales</taxon>
        <taxon>Leptolyngbyaceae</taxon>
        <taxon>Leptolyngbya group</taxon>
        <taxon>Leptolyngbya</taxon>
    </lineage>
</organism>
<dbReference type="PANTHER" id="PTHR43857:SF1">
    <property type="entry name" value="YJGH FAMILY PROTEIN"/>
    <property type="match status" value="1"/>
</dbReference>
<evidence type="ECO:0000256" key="1">
    <source>
        <dbReference type="SAM" id="MobiDB-lite"/>
    </source>
</evidence>
<dbReference type="PANTHER" id="PTHR43857">
    <property type="entry name" value="BLR7761 PROTEIN"/>
    <property type="match status" value="1"/>
</dbReference>
<protein>
    <submittedName>
        <fullName evidence="2">RidA family protein</fullName>
    </submittedName>
</protein>
<feature type="region of interest" description="Disordered" evidence="1">
    <location>
        <begin position="132"/>
        <end position="168"/>
    </location>
</feature>
<dbReference type="Gene3D" id="3.30.1330.40">
    <property type="entry name" value="RutC-like"/>
    <property type="match status" value="1"/>
</dbReference>